<dbReference type="EC" id="3.2.1.52" evidence="3"/>
<evidence type="ECO:0000259" key="7">
    <source>
        <dbReference type="Pfam" id="PF00144"/>
    </source>
</evidence>
<sequence>MLKSFSLGLLILIILGMGPLMSLKSSEEVVVNPREKQWVDSVMLTLTPEQRIGQLFMVAAYSNKNEKHYREIDELVSRYGIGGVMFMQGGPMRQAKLTNRYQSQAKVPLLVAMDAEWGLDMRLDSSMHFARQMTLGAMDEDRYIYLMGREIALKMKRLGVNVSFSPVLDVNVNAANPVIGSRSFGESKEEVTRRGISYIKGLQDHGIIAVAKHFPGHGDTDSDSHLSLPVVPHNLKRLTEIELYPFKKSFEAGVMGVMVAHLFVPSIDSTRNVATTLSKPLVTGLLQEKMKYKGLIFTDALNMKGVSNYHKPGEVDLKALLAGNDVLLFPEDVPTAIIKIKEAIAAGTLTQEEVDRHVAKILHAKYWAGLNNYKPISLENLQEEVDRPVSAVLQEQLYEHAVTVVQNKDDLLPFRYLDTLSIASVAIGVTEHNSFQRTLSSYAPINQFSISDRFAPDSSFTRIIPQLKDNDVVVVSIHNMNLTPAKDFGIGIGTRAFIKYLQERTDKKVVVVVMGNAYSLKFFGESQWLVCGYEDNVVSQSLVPQVLFGARAAKGKLPITASAKYKAGTGVATASLNRLKRGVPESVGMDSDVLKQIDNIALEAIAYAATPGCQVLVVKDGTVVFDKAYGYYTYDKAKPVTRNTVYDIASITKVASTLQAIMFLKDQGKLDLDAQVSTYLPELKGTNKEGLVLRDVLTHQAGLLAGIPAWQNTVKSSKTRQTFYASTQTDLYPNEVVPGMYSLKTVSDSLWAWTIKSRMLPRSKTGKGYDYKYSDLDFYVLKHVAEKLLNQPLDEFMEQNFYSPLGLSTMTYKPLQKYPDDLIAPTEDDNYFRHHMLRGTVHDQGAAILGGVAGHAGLFSNANDLATLLQMNLQNGNYGGYRYFNSDVVTEFSKRQSNNSRRGLGWDKPEPDGNGPTSDLAPQSTFGHTGFTGTGAWVDPENKLIYIFLSNRVFPDAGNNKLVKYNIRTRIHDVVYKAMIPKT</sequence>
<dbReference type="InterPro" id="IPR017853">
    <property type="entry name" value="GH"/>
</dbReference>
<reference evidence="10" key="1">
    <citation type="submission" date="2017-06" db="EMBL/GenBank/DDBJ databases">
        <authorList>
            <person name="Varghese N."/>
            <person name="Submissions S."/>
        </authorList>
    </citation>
    <scope>NUCLEOTIDE SEQUENCE [LARGE SCALE GENOMIC DNA]</scope>
    <source>
        <strain evidence="10">NKM1</strain>
    </source>
</reference>
<evidence type="ECO:0000313" key="9">
    <source>
        <dbReference type="EMBL" id="SNS65770.1"/>
    </source>
</evidence>
<dbReference type="Pfam" id="PF00144">
    <property type="entry name" value="Beta-lactamase"/>
    <property type="match status" value="1"/>
</dbReference>
<feature type="domain" description="Beta-lactamase-related" evidence="7">
    <location>
        <begin position="608"/>
        <end position="957"/>
    </location>
</feature>
<name>A0A239G9I3_9BACT</name>
<dbReference type="SUPFAM" id="SSF56601">
    <property type="entry name" value="beta-lactamase/transpeptidase-like"/>
    <property type="match status" value="1"/>
</dbReference>
<dbReference type="PANTHER" id="PTHR30480">
    <property type="entry name" value="BETA-HEXOSAMINIDASE-RELATED"/>
    <property type="match status" value="1"/>
</dbReference>
<gene>
    <name evidence="9" type="ORF">SAMN06296052_110126</name>
</gene>
<keyword evidence="4" id="KW-0378">Hydrolase</keyword>
<dbReference type="GO" id="GO:0009254">
    <property type="term" value="P:peptidoglycan turnover"/>
    <property type="evidence" value="ECO:0007669"/>
    <property type="project" value="TreeGrafter"/>
</dbReference>
<evidence type="ECO:0000256" key="4">
    <source>
        <dbReference type="ARBA" id="ARBA00022801"/>
    </source>
</evidence>
<evidence type="ECO:0000256" key="5">
    <source>
        <dbReference type="ARBA" id="ARBA00023295"/>
    </source>
</evidence>
<dbReference type="InterPro" id="IPR001764">
    <property type="entry name" value="Glyco_hydro_3_N"/>
</dbReference>
<dbReference type="InterPro" id="IPR001466">
    <property type="entry name" value="Beta-lactam-related"/>
</dbReference>
<feature type="domain" description="Glycoside hydrolase family 3 N-terminal" evidence="8">
    <location>
        <begin position="49"/>
        <end position="363"/>
    </location>
</feature>
<evidence type="ECO:0000313" key="10">
    <source>
        <dbReference type="Proteomes" id="UP000198432"/>
    </source>
</evidence>
<dbReference type="PANTHER" id="PTHR30480:SF13">
    <property type="entry name" value="BETA-HEXOSAMINIDASE"/>
    <property type="match status" value="1"/>
</dbReference>
<dbReference type="Gene3D" id="3.40.50.1700">
    <property type="entry name" value="Glycoside hydrolase family 3 C-terminal domain"/>
    <property type="match status" value="1"/>
</dbReference>
<evidence type="ECO:0000256" key="1">
    <source>
        <dbReference type="ARBA" id="ARBA00001231"/>
    </source>
</evidence>
<dbReference type="SUPFAM" id="SSF51445">
    <property type="entry name" value="(Trans)glycosidases"/>
    <property type="match status" value="1"/>
</dbReference>
<dbReference type="EMBL" id="FZOQ01000010">
    <property type="protein sequence ID" value="SNS65770.1"/>
    <property type="molecule type" value="Genomic_DNA"/>
</dbReference>
<comment type="similarity">
    <text evidence="2">Belongs to the glycosyl hydrolase 3 family.</text>
</comment>
<keyword evidence="10" id="KW-1185">Reference proteome</keyword>
<organism evidence="9 10">
    <name type="scientific">Pontibacter ummariensis</name>
    <dbReference type="NCBI Taxonomy" id="1610492"/>
    <lineage>
        <taxon>Bacteria</taxon>
        <taxon>Pseudomonadati</taxon>
        <taxon>Bacteroidota</taxon>
        <taxon>Cytophagia</taxon>
        <taxon>Cytophagales</taxon>
        <taxon>Hymenobacteraceae</taxon>
        <taxon>Pontibacter</taxon>
    </lineage>
</organism>
<accession>A0A239G9I3</accession>
<dbReference type="InterPro" id="IPR050226">
    <property type="entry name" value="NagZ_Beta-hexosaminidase"/>
</dbReference>
<evidence type="ECO:0000259" key="8">
    <source>
        <dbReference type="Pfam" id="PF00933"/>
    </source>
</evidence>
<protein>
    <recommendedName>
        <fullName evidence="3">beta-N-acetylhexosaminidase</fullName>
        <ecNumber evidence="3">3.2.1.52</ecNumber>
    </recommendedName>
</protein>
<dbReference type="Pfam" id="PF00933">
    <property type="entry name" value="Glyco_hydro_3"/>
    <property type="match status" value="1"/>
</dbReference>
<dbReference type="Gene3D" id="3.40.710.10">
    <property type="entry name" value="DD-peptidase/beta-lactamase superfamily"/>
    <property type="match status" value="1"/>
</dbReference>
<dbReference type="Gene3D" id="3.20.20.300">
    <property type="entry name" value="Glycoside hydrolase, family 3, N-terminal domain"/>
    <property type="match status" value="1"/>
</dbReference>
<dbReference type="AlphaFoldDB" id="A0A239G9I3"/>
<dbReference type="InterPro" id="IPR036962">
    <property type="entry name" value="Glyco_hydro_3_N_sf"/>
</dbReference>
<feature type="compositionally biased region" description="Polar residues" evidence="6">
    <location>
        <begin position="915"/>
        <end position="924"/>
    </location>
</feature>
<dbReference type="Proteomes" id="UP000198432">
    <property type="component" value="Unassembled WGS sequence"/>
</dbReference>
<comment type="catalytic activity">
    <reaction evidence="1">
        <text>Hydrolysis of terminal non-reducing N-acetyl-D-hexosamine residues in N-acetyl-beta-D-hexosaminides.</text>
        <dbReference type="EC" id="3.2.1.52"/>
    </reaction>
</comment>
<evidence type="ECO:0000256" key="6">
    <source>
        <dbReference type="SAM" id="MobiDB-lite"/>
    </source>
</evidence>
<dbReference type="GO" id="GO:0005975">
    <property type="term" value="P:carbohydrate metabolic process"/>
    <property type="evidence" value="ECO:0007669"/>
    <property type="project" value="InterPro"/>
</dbReference>
<keyword evidence="5" id="KW-0326">Glycosidase</keyword>
<feature type="region of interest" description="Disordered" evidence="6">
    <location>
        <begin position="895"/>
        <end position="925"/>
    </location>
</feature>
<evidence type="ECO:0000256" key="3">
    <source>
        <dbReference type="ARBA" id="ARBA00012663"/>
    </source>
</evidence>
<dbReference type="GO" id="GO:0004563">
    <property type="term" value="F:beta-N-acetylhexosaminidase activity"/>
    <property type="evidence" value="ECO:0007669"/>
    <property type="project" value="UniProtKB-EC"/>
</dbReference>
<dbReference type="InterPro" id="IPR012338">
    <property type="entry name" value="Beta-lactam/transpept-like"/>
</dbReference>
<proteinExistence type="inferred from homology"/>
<dbReference type="InterPro" id="IPR036881">
    <property type="entry name" value="Glyco_hydro_3_C_sf"/>
</dbReference>
<evidence type="ECO:0000256" key="2">
    <source>
        <dbReference type="ARBA" id="ARBA00005336"/>
    </source>
</evidence>